<keyword evidence="3" id="KW-0862">Zinc</keyword>
<keyword evidence="2 4" id="KW-0863">Zinc-finger</keyword>
<dbReference type="GO" id="GO:0035091">
    <property type="term" value="F:phosphatidylinositol binding"/>
    <property type="evidence" value="ECO:0007669"/>
    <property type="project" value="TreeGrafter"/>
</dbReference>
<dbReference type="Pfam" id="PF01363">
    <property type="entry name" value="FYVE"/>
    <property type="match status" value="1"/>
</dbReference>
<dbReference type="InterPro" id="IPR013083">
    <property type="entry name" value="Znf_RING/FYVE/PHD"/>
</dbReference>
<dbReference type="PANTHER" id="PTHR46280:SF3">
    <property type="entry name" value="PLECKSTRIN HOMOLOGY DOMAIN-CONTAINING FAMILY F MEMBER 1 HOMOLOG"/>
    <property type="match status" value="1"/>
</dbReference>
<feature type="region of interest" description="Disordered" evidence="5">
    <location>
        <begin position="134"/>
        <end position="237"/>
    </location>
</feature>
<dbReference type="RefSeq" id="XP_012194552.1">
    <property type="nucleotide sequence ID" value="XM_012339162.1"/>
</dbReference>
<accession>A0A067CWK8</accession>
<name>A0A067CWK8_SAPPC</name>
<feature type="domain" description="FYVE-type" evidence="6">
    <location>
        <begin position="39"/>
        <end position="94"/>
    </location>
</feature>
<dbReference type="SUPFAM" id="SSF57903">
    <property type="entry name" value="FYVE/PHD zinc finger"/>
    <property type="match status" value="1"/>
</dbReference>
<evidence type="ECO:0000256" key="3">
    <source>
        <dbReference type="ARBA" id="ARBA00022833"/>
    </source>
</evidence>
<dbReference type="EMBL" id="KK583190">
    <property type="protein sequence ID" value="KDO34893.1"/>
    <property type="molecule type" value="Genomic_DNA"/>
</dbReference>
<dbReference type="GeneID" id="24123573"/>
<evidence type="ECO:0000256" key="4">
    <source>
        <dbReference type="PROSITE-ProRule" id="PRU00091"/>
    </source>
</evidence>
<evidence type="ECO:0000313" key="8">
    <source>
        <dbReference type="Proteomes" id="UP000030745"/>
    </source>
</evidence>
<evidence type="ECO:0000259" key="6">
    <source>
        <dbReference type="PROSITE" id="PS50178"/>
    </source>
</evidence>
<dbReference type="InterPro" id="IPR011011">
    <property type="entry name" value="Znf_FYVE_PHD"/>
</dbReference>
<dbReference type="InterPro" id="IPR051765">
    <property type="entry name" value="PH_domain-containing_F"/>
</dbReference>
<dbReference type="AlphaFoldDB" id="A0A067CWK8"/>
<protein>
    <recommendedName>
        <fullName evidence="6">FYVE-type domain-containing protein</fullName>
    </recommendedName>
</protein>
<evidence type="ECO:0000256" key="1">
    <source>
        <dbReference type="ARBA" id="ARBA00022723"/>
    </source>
</evidence>
<dbReference type="GO" id="GO:0007032">
    <property type="term" value="P:endosome organization"/>
    <property type="evidence" value="ECO:0007669"/>
    <property type="project" value="TreeGrafter"/>
</dbReference>
<dbReference type="InterPro" id="IPR017455">
    <property type="entry name" value="Znf_FYVE-rel"/>
</dbReference>
<dbReference type="Gene3D" id="3.30.40.10">
    <property type="entry name" value="Zinc/RING finger domain, C3HC4 (zinc finger)"/>
    <property type="match status" value="1"/>
</dbReference>
<dbReference type="VEuPathDB" id="FungiDB:SPRG_00951"/>
<sequence>MSSGDEFDDHYATQRRRQASAAPTKAAAATETAVPWVDDAEAPACHVCETPFSLVKRRHHCRTCGNVICSSCSVFVPTAKKPQRVCIACVEGVQPQRKRAEADVTLSTRPPRPVPMAPSSHRLQESIDNWFLDENEPVSPMAPMPVPGKAPRSSAPSSSAWASVGPSQTKAKPQGNLRFADVVFDDRPLYDDDLDDTRSQSRFPPPKTQPQYENRRADRHGHRASVPSAQPPSPLRP</sequence>
<organism evidence="7 8">
    <name type="scientific">Saprolegnia parasitica (strain CBS 223.65)</name>
    <dbReference type="NCBI Taxonomy" id="695850"/>
    <lineage>
        <taxon>Eukaryota</taxon>
        <taxon>Sar</taxon>
        <taxon>Stramenopiles</taxon>
        <taxon>Oomycota</taxon>
        <taxon>Saprolegniomycetes</taxon>
        <taxon>Saprolegniales</taxon>
        <taxon>Saprolegniaceae</taxon>
        <taxon>Saprolegnia</taxon>
    </lineage>
</organism>
<dbReference type="GO" id="GO:0008333">
    <property type="term" value="P:endosome to lysosome transport"/>
    <property type="evidence" value="ECO:0007669"/>
    <property type="project" value="TreeGrafter"/>
</dbReference>
<dbReference type="OrthoDB" id="660555at2759"/>
<dbReference type="GO" id="GO:0005769">
    <property type="term" value="C:early endosome"/>
    <property type="evidence" value="ECO:0007669"/>
    <property type="project" value="TreeGrafter"/>
</dbReference>
<reference evidence="7 8" key="1">
    <citation type="journal article" date="2013" name="PLoS Genet.">
        <title>Distinctive expansion of potential virulence genes in the genome of the oomycete fish pathogen Saprolegnia parasitica.</title>
        <authorList>
            <person name="Jiang R.H."/>
            <person name="de Bruijn I."/>
            <person name="Haas B.J."/>
            <person name="Belmonte R."/>
            <person name="Lobach L."/>
            <person name="Christie J."/>
            <person name="van den Ackerveken G."/>
            <person name="Bottin A."/>
            <person name="Bulone V."/>
            <person name="Diaz-Moreno S.M."/>
            <person name="Dumas B."/>
            <person name="Fan L."/>
            <person name="Gaulin E."/>
            <person name="Govers F."/>
            <person name="Grenville-Briggs L.J."/>
            <person name="Horner N.R."/>
            <person name="Levin J.Z."/>
            <person name="Mammella M."/>
            <person name="Meijer H.J."/>
            <person name="Morris P."/>
            <person name="Nusbaum C."/>
            <person name="Oome S."/>
            <person name="Phillips A.J."/>
            <person name="van Rooyen D."/>
            <person name="Rzeszutek E."/>
            <person name="Saraiva M."/>
            <person name="Secombes C.J."/>
            <person name="Seidl M.F."/>
            <person name="Snel B."/>
            <person name="Stassen J.H."/>
            <person name="Sykes S."/>
            <person name="Tripathy S."/>
            <person name="van den Berg H."/>
            <person name="Vega-Arreguin J.C."/>
            <person name="Wawra S."/>
            <person name="Young S.K."/>
            <person name="Zeng Q."/>
            <person name="Dieguez-Uribeondo J."/>
            <person name="Russ C."/>
            <person name="Tyler B.M."/>
            <person name="van West P."/>
        </authorList>
    </citation>
    <scope>NUCLEOTIDE SEQUENCE [LARGE SCALE GENOMIC DNA]</scope>
    <source>
        <strain evidence="7 8">CBS 223.65</strain>
    </source>
</reference>
<dbReference type="PANTHER" id="PTHR46280">
    <property type="entry name" value="PLECKSTRIN HOMOLOGY DOMAIN-CONTAINING FAMILY F MEMBER 2-RELATED"/>
    <property type="match status" value="1"/>
</dbReference>
<evidence type="ECO:0000256" key="2">
    <source>
        <dbReference type="ARBA" id="ARBA00022771"/>
    </source>
</evidence>
<keyword evidence="1" id="KW-0479">Metal-binding</keyword>
<evidence type="ECO:0000256" key="5">
    <source>
        <dbReference type="SAM" id="MobiDB-lite"/>
    </source>
</evidence>
<keyword evidence="8" id="KW-1185">Reference proteome</keyword>
<dbReference type="KEGG" id="spar:SPRG_00951"/>
<dbReference type="PROSITE" id="PS50178">
    <property type="entry name" value="ZF_FYVE"/>
    <property type="match status" value="1"/>
</dbReference>
<proteinExistence type="predicted"/>
<dbReference type="SMART" id="SM00064">
    <property type="entry name" value="FYVE"/>
    <property type="match status" value="1"/>
</dbReference>
<dbReference type="STRING" id="695850.A0A067CWK8"/>
<dbReference type="Proteomes" id="UP000030745">
    <property type="component" value="Unassembled WGS sequence"/>
</dbReference>
<evidence type="ECO:0000313" key="7">
    <source>
        <dbReference type="EMBL" id="KDO34893.1"/>
    </source>
</evidence>
<dbReference type="InterPro" id="IPR000306">
    <property type="entry name" value="Znf_FYVE"/>
</dbReference>
<feature type="compositionally biased region" description="Low complexity" evidence="5">
    <location>
        <begin position="149"/>
        <end position="167"/>
    </location>
</feature>
<dbReference type="GO" id="GO:0008270">
    <property type="term" value="F:zinc ion binding"/>
    <property type="evidence" value="ECO:0007669"/>
    <property type="project" value="UniProtKB-KW"/>
</dbReference>
<gene>
    <name evidence="7" type="ORF">SPRG_00951</name>
</gene>
<feature type="region of interest" description="Disordered" evidence="5">
    <location>
        <begin position="1"/>
        <end position="26"/>
    </location>
</feature>
<feature type="region of interest" description="Disordered" evidence="5">
    <location>
        <begin position="101"/>
        <end position="122"/>
    </location>
</feature>